<dbReference type="GO" id="GO:0010181">
    <property type="term" value="F:FMN binding"/>
    <property type="evidence" value="ECO:0007669"/>
    <property type="project" value="InterPro"/>
</dbReference>
<comment type="similarity">
    <text evidence="5">Belongs to the FMN-dependent alpha-hydroxy acid dehydrogenase family.</text>
</comment>
<dbReference type="OrthoDB" id="9770452at2"/>
<feature type="active site" description="Proton acceptor" evidence="6">
    <location>
        <position position="259"/>
    </location>
</feature>
<protein>
    <submittedName>
        <fullName evidence="9">Glycolate oxidase, (S)-2-hydroxy-acid oxidase, peroxisomal</fullName>
    </submittedName>
</protein>
<keyword evidence="4" id="KW-0560">Oxidoreductase</keyword>
<evidence type="ECO:0000256" key="2">
    <source>
        <dbReference type="ARBA" id="ARBA00022630"/>
    </source>
</evidence>
<evidence type="ECO:0000256" key="3">
    <source>
        <dbReference type="ARBA" id="ARBA00022643"/>
    </source>
</evidence>
<dbReference type="GO" id="GO:0016614">
    <property type="term" value="F:oxidoreductase activity, acting on CH-OH group of donors"/>
    <property type="evidence" value="ECO:0007669"/>
    <property type="project" value="UniProtKB-ARBA"/>
</dbReference>
<dbReference type="CDD" id="cd02809">
    <property type="entry name" value="alpha_hydroxyacid_oxid_FMN"/>
    <property type="match status" value="1"/>
</dbReference>
<evidence type="ECO:0000259" key="8">
    <source>
        <dbReference type="PROSITE" id="PS51349"/>
    </source>
</evidence>
<keyword evidence="3 7" id="KW-0288">FMN</keyword>
<dbReference type="Proteomes" id="UP000005713">
    <property type="component" value="Unassembled WGS sequence"/>
</dbReference>
<dbReference type="AlphaFoldDB" id="A3K4B4"/>
<comment type="caution">
    <text evidence="9">The sequence shown here is derived from an EMBL/GenBank/DDBJ whole genome shotgun (WGS) entry which is preliminary data.</text>
</comment>
<evidence type="ECO:0000256" key="6">
    <source>
        <dbReference type="PIRSR" id="PIRSR000138-1"/>
    </source>
</evidence>
<feature type="domain" description="FMN hydroxy acid dehydrogenase" evidence="8">
    <location>
        <begin position="4"/>
        <end position="364"/>
    </location>
</feature>
<feature type="binding site" evidence="7">
    <location>
        <begin position="290"/>
        <end position="294"/>
    </location>
    <ligand>
        <name>FMN</name>
        <dbReference type="ChEBI" id="CHEBI:58210"/>
    </ligand>
</feature>
<dbReference type="EMBL" id="AAYA01000007">
    <property type="protein sequence ID" value="EBA07813.1"/>
    <property type="molecule type" value="Genomic_DNA"/>
</dbReference>
<dbReference type="PIRSF" id="PIRSF000138">
    <property type="entry name" value="Al-hdrx_acd_dh"/>
    <property type="match status" value="1"/>
</dbReference>
<feature type="binding site" evidence="7">
    <location>
        <position position="259"/>
    </location>
    <ligand>
        <name>glyoxylate</name>
        <dbReference type="ChEBI" id="CHEBI:36655"/>
    </ligand>
</feature>
<evidence type="ECO:0000256" key="1">
    <source>
        <dbReference type="ARBA" id="ARBA00001917"/>
    </source>
</evidence>
<gene>
    <name evidence="9" type="ORF">SSE37_01130</name>
</gene>
<dbReference type="PANTHER" id="PTHR10578:SF107">
    <property type="entry name" value="2-HYDROXYACID OXIDASE 1"/>
    <property type="match status" value="1"/>
</dbReference>
<feature type="binding site" evidence="7">
    <location>
        <position position="262"/>
    </location>
    <ligand>
        <name>glyoxylate</name>
        <dbReference type="ChEBI" id="CHEBI:36655"/>
    </ligand>
</feature>
<feature type="binding site" evidence="7">
    <location>
        <position position="161"/>
    </location>
    <ligand>
        <name>FMN</name>
        <dbReference type="ChEBI" id="CHEBI:58210"/>
    </ligand>
</feature>
<accession>A3K4B4</accession>
<keyword evidence="10" id="KW-1185">Reference proteome</keyword>
<dbReference type="PANTHER" id="PTHR10578">
    <property type="entry name" value="S -2-HYDROXY-ACID OXIDASE-RELATED"/>
    <property type="match status" value="1"/>
</dbReference>
<evidence type="ECO:0000313" key="10">
    <source>
        <dbReference type="Proteomes" id="UP000005713"/>
    </source>
</evidence>
<comment type="cofactor">
    <cofactor evidence="1">
        <name>FMN</name>
        <dbReference type="ChEBI" id="CHEBI:58210"/>
    </cofactor>
</comment>
<dbReference type="InterPro" id="IPR012133">
    <property type="entry name" value="Alpha-hydoxy_acid_DH_FMN"/>
</dbReference>
<reference evidence="9 10" key="1">
    <citation type="submission" date="2006-06" db="EMBL/GenBank/DDBJ databases">
        <authorList>
            <person name="Moran M.A."/>
            <person name="Ferriera S."/>
            <person name="Johnson J."/>
            <person name="Kravitz S."/>
            <person name="Beeson K."/>
            <person name="Sutton G."/>
            <person name="Rogers Y.-H."/>
            <person name="Friedman R."/>
            <person name="Frazier M."/>
            <person name="Venter J.C."/>
        </authorList>
    </citation>
    <scope>NUCLEOTIDE SEQUENCE [LARGE SCALE GENOMIC DNA]</scope>
    <source>
        <strain evidence="9 10">E-37</strain>
    </source>
</reference>
<feature type="binding site" evidence="7">
    <location>
        <position position="235"/>
    </location>
    <ligand>
        <name>FMN</name>
        <dbReference type="ChEBI" id="CHEBI:58210"/>
    </ligand>
</feature>
<feature type="binding site" evidence="7">
    <location>
        <begin position="313"/>
        <end position="314"/>
    </location>
    <ligand>
        <name>FMN</name>
        <dbReference type="ChEBI" id="CHEBI:58210"/>
    </ligand>
</feature>
<dbReference type="RefSeq" id="WP_005859450.1">
    <property type="nucleotide sequence ID" value="NZ_AAYA01000007.1"/>
</dbReference>
<sequence length="372" mass="38102">MTDQAPALPGGLADYAAQATALLPPGPAAYFLRGAGAEDTCRANLRDLEAIRIWPRALAPIAGGHTRLTLLGQSLDAPMLVAPMAYLRVLDAGGEAGVAAAATAQGLGMCLSAQAGQPMEAVRDVGPACRWMQLYWQAGRAPTMALAERAARAGFTALVLTVDAPVNGIRDAEIASGFALPDGLRAVNLDGLPQPQFAPLQDRESLLFDRVAHVLPDWEDVAWFCANAPLPVLLKGILHPDDATQAVKTGAAGIIVSNHGGRVLDGAPSAIAALPGVVAQVGGAVPVLMDGGIRRGVDVFRALALGATAVLIGRPVCHGLAVAGALGVSHVLRLLRDELEVTMALAGCRTLDDITADCIQPPTLSGSCSSAG</sequence>
<dbReference type="InterPro" id="IPR013785">
    <property type="entry name" value="Aldolase_TIM"/>
</dbReference>
<feature type="binding site" evidence="7">
    <location>
        <position position="133"/>
    </location>
    <ligand>
        <name>FMN</name>
        <dbReference type="ChEBI" id="CHEBI:58210"/>
    </ligand>
</feature>
<dbReference type="InterPro" id="IPR037396">
    <property type="entry name" value="FMN_HAD"/>
</dbReference>
<dbReference type="Pfam" id="PF01070">
    <property type="entry name" value="FMN_dh"/>
    <property type="match status" value="1"/>
</dbReference>
<feature type="binding site" evidence="7">
    <location>
        <position position="170"/>
    </location>
    <ligand>
        <name>glyoxylate</name>
        <dbReference type="ChEBI" id="CHEBI:36655"/>
    </ligand>
</feature>
<dbReference type="FunFam" id="3.20.20.70:FF:000029">
    <property type="entry name" value="L-lactate dehydrogenase"/>
    <property type="match status" value="1"/>
</dbReference>
<feature type="binding site" evidence="7">
    <location>
        <begin position="83"/>
        <end position="85"/>
    </location>
    <ligand>
        <name>FMN</name>
        <dbReference type="ChEBI" id="CHEBI:58210"/>
    </ligand>
</feature>
<dbReference type="eggNOG" id="COG1304">
    <property type="taxonomic scope" value="Bacteria"/>
</dbReference>
<dbReference type="PROSITE" id="PS51349">
    <property type="entry name" value="FMN_HYDROXY_ACID_DH_2"/>
    <property type="match status" value="1"/>
</dbReference>
<name>A3K4B4_SAGS3</name>
<feature type="binding site" evidence="7">
    <location>
        <position position="257"/>
    </location>
    <ligand>
        <name>FMN</name>
        <dbReference type="ChEBI" id="CHEBI:58210"/>
    </ligand>
</feature>
<evidence type="ECO:0000256" key="7">
    <source>
        <dbReference type="PIRSR" id="PIRSR000138-2"/>
    </source>
</evidence>
<organism evidence="9 10">
    <name type="scientific">Sagittula stellata (strain ATCC 700073 / DSM 11524 / E-37)</name>
    <dbReference type="NCBI Taxonomy" id="388399"/>
    <lineage>
        <taxon>Bacteria</taxon>
        <taxon>Pseudomonadati</taxon>
        <taxon>Pseudomonadota</taxon>
        <taxon>Alphaproteobacteria</taxon>
        <taxon>Rhodobacterales</taxon>
        <taxon>Roseobacteraceae</taxon>
        <taxon>Sagittula</taxon>
    </lineage>
</organism>
<evidence type="ECO:0000313" key="9">
    <source>
        <dbReference type="EMBL" id="EBA07813.1"/>
    </source>
</evidence>
<feature type="binding site" evidence="7">
    <location>
        <position position="112"/>
    </location>
    <ligand>
        <name>FMN</name>
        <dbReference type="ChEBI" id="CHEBI:58210"/>
    </ligand>
</feature>
<dbReference type="SUPFAM" id="SSF51395">
    <property type="entry name" value="FMN-linked oxidoreductases"/>
    <property type="match status" value="1"/>
</dbReference>
<proteinExistence type="inferred from homology"/>
<keyword evidence="2 7" id="KW-0285">Flavoprotein</keyword>
<feature type="binding site" evidence="7">
    <location>
        <position position="135"/>
    </location>
    <ligand>
        <name>glyoxylate</name>
        <dbReference type="ChEBI" id="CHEBI:36655"/>
    </ligand>
</feature>
<feature type="binding site" evidence="7">
    <location>
        <position position="30"/>
    </location>
    <ligand>
        <name>glyoxylate</name>
        <dbReference type="ChEBI" id="CHEBI:36655"/>
    </ligand>
</feature>
<evidence type="ECO:0000256" key="4">
    <source>
        <dbReference type="ARBA" id="ARBA00023002"/>
    </source>
</evidence>
<evidence type="ECO:0000256" key="5">
    <source>
        <dbReference type="ARBA" id="ARBA00024042"/>
    </source>
</evidence>
<dbReference type="InterPro" id="IPR000262">
    <property type="entry name" value="FMN-dep_DH"/>
</dbReference>
<dbReference type="Gene3D" id="3.20.20.70">
    <property type="entry name" value="Aldolase class I"/>
    <property type="match status" value="1"/>
</dbReference>